<accession>A0A8J3X5R6</accession>
<dbReference type="EMBL" id="BOOO01000009">
    <property type="protein sequence ID" value="GII28446.1"/>
    <property type="molecule type" value="Genomic_DNA"/>
</dbReference>
<evidence type="ECO:0000313" key="1">
    <source>
        <dbReference type="EMBL" id="GII28446.1"/>
    </source>
</evidence>
<reference evidence="1 2" key="1">
    <citation type="submission" date="2021-01" db="EMBL/GenBank/DDBJ databases">
        <title>Whole genome shotgun sequence of Planotetraspora mira NBRC 15435.</title>
        <authorList>
            <person name="Komaki H."/>
            <person name="Tamura T."/>
        </authorList>
    </citation>
    <scope>NUCLEOTIDE SEQUENCE [LARGE SCALE GENOMIC DNA]</scope>
    <source>
        <strain evidence="1 2">NBRC 15435</strain>
    </source>
</reference>
<dbReference type="Proteomes" id="UP000650628">
    <property type="component" value="Unassembled WGS sequence"/>
</dbReference>
<proteinExistence type="predicted"/>
<dbReference type="AlphaFoldDB" id="A0A8J3X5R6"/>
<keyword evidence="2" id="KW-1185">Reference proteome</keyword>
<sequence>MAVLLGDKHRFAVEVGEWVGPALRRVDLWVADQWLTCDDNAVFVAQFRLSVAATADRVRSGGGLPLAFAVSPVATHQRLVDATRGAEEDYGRFWIFNDWGPTTDNVLAFLFRDGDQLLITSEFWREDHLSEHPEHAGRVFVAELQAGEFVGILEELVAVLDHD</sequence>
<name>A0A8J3X5R6_9ACTN</name>
<organism evidence="1 2">
    <name type="scientific">Planotetraspora mira</name>
    <dbReference type="NCBI Taxonomy" id="58121"/>
    <lineage>
        <taxon>Bacteria</taxon>
        <taxon>Bacillati</taxon>
        <taxon>Actinomycetota</taxon>
        <taxon>Actinomycetes</taxon>
        <taxon>Streptosporangiales</taxon>
        <taxon>Streptosporangiaceae</taxon>
        <taxon>Planotetraspora</taxon>
    </lineage>
</organism>
<protein>
    <submittedName>
        <fullName evidence="1">Uncharacterized protein</fullName>
    </submittedName>
</protein>
<evidence type="ECO:0000313" key="2">
    <source>
        <dbReference type="Proteomes" id="UP000650628"/>
    </source>
</evidence>
<dbReference type="RefSeq" id="WP_203952495.1">
    <property type="nucleotide sequence ID" value="NZ_BOOO01000009.1"/>
</dbReference>
<comment type="caution">
    <text evidence="1">The sequence shown here is derived from an EMBL/GenBank/DDBJ whole genome shotgun (WGS) entry which is preliminary data.</text>
</comment>
<gene>
    <name evidence="1" type="ORF">Pmi06nite_18880</name>
</gene>